<name>A0AAD9JLB8_9ANNE</name>
<evidence type="ECO:0000256" key="2">
    <source>
        <dbReference type="SAM" id="Phobius"/>
    </source>
</evidence>
<comment type="caution">
    <text evidence="3">The sequence shown here is derived from an EMBL/GenBank/DDBJ whole genome shotgun (WGS) entry which is preliminary data.</text>
</comment>
<gene>
    <name evidence="3" type="ORF">LSH36_243g04009</name>
</gene>
<feature type="region of interest" description="Disordered" evidence="1">
    <location>
        <begin position="361"/>
        <end position="394"/>
    </location>
</feature>
<dbReference type="EMBL" id="JAODUP010000243">
    <property type="protein sequence ID" value="KAK2155314.1"/>
    <property type="molecule type" value="Genomic_DNA"/>
</dbReference>
<feature type="transmembrane region" description="Helical" evidence="2">
    <location>
        <begin position="74"/>
        <end position="96"/>
    </location>
</feature>
<proteinExistence type="predicted"/>
<sequence>MGCARRTRCYGAPTAIIASRVPRKALAWTHQICNVFHQRKLLTLFADYSQNENISLREHQLSNGAVSNWKGTPFVNMSLLVMHFIFGFLAVSLVYINPVYTIKCYSCQYSDTDTWQGYNCVSDPDRYRLGPPVVQCPGVAQACYSYVEYYPAPSSTTTYSYNSPSMDAASDRREIKYAYRGCSDQSKKEDCSYVGTELHCTYTCDHGDRCNVDDLVELKPELLKPIRTPNTPNRRRYGTVAYTQVAAVTPAHSSDYFLCYSCTYNYHPQGDDSCVTSPANAKPNTVICRNDGEHACAIRRQFAIGDNVIRSFYRGCELMKSMKNSCEKDLHFNTCFSYCRGELCNAEISVVSVGTQKDKPLTDKADKKLMSNDQKSQSRNGPVNRADVMSPRWRPGIGRHRRVMNSSAATGSHFLWYNTVFFFAGVIIVHHH</sequence>
<accession>A0AAD9JLB8</accession>
<reference evidence="3" key="1">
    <citation type="journal article" date="2023" name="Mol. Biol. Evol.">
        <title>Third-Generation Sequencing Reveals the Adaptive Role of the Epigenome in Three Deep-Sea Polychaetes.</title>
        <authorList>
            <person name="Perez M."/>
            <person name="Aroh O."/>
            <person name="Sun Y."/>
            <person name="Lan Y."/>
            <person name="Juniper S.K."/>
            <person name="Young C.R."/>
            <person name="Angers B."/>
            <person name="Qian P.Y."/>
        </authorList>
    </citation>
    <scope>NUCLEOTIDE SEQUENCE</scope>
    <source>
        <strain evidence="3">P08H-3</strain>
    </source>
</reference>
<feature type="compositionally biased region" description="Basic and acidic residues" evidence="1">
    <location>
        <begin position="361"/>
        <end position="370"/>
    </location>
</feature>
<protein>
    <submittedName>
        <fullName evidence="3">Uncharacterized protein</fullName>
    </submittedName>
</protein>
<dbReference type="AlphaFoldDB" id="A0AAD9JLB8"/>
<organism evidence="3 4">
    <name type="scientific">Paralvinella palmiformis</name>
    <dbReference type="NCBI Taxonomy" id="53620"/>
    <lineage>
        <taxon>Eukaryota</taxon>
        <taxon>Metazoa</taxon>
        <taxon>Spiralia</taxon>
        <taxon>Lophotrochozoa</taxon>
        <taxon>Annelida</taxon>
        <taxon>Polychaeta</taxon>
        <taxon>Sedentaria</taxon>
        <taxon>Canalipalpata</taxon>
        <taxon>Terebellida</taxon>
        <taxon>Terebelliformia</taxon>
        <taxon>Alvinellidae</taxon>
        <taxon>Paralvinella</taxon>
    </lineage>
</organism>
<keyword evidence="2" id="KW-0472">Membrane</keyword>
<keyword evidence="2" id="KW-1133">Transmembrane helix</keyword>
<evidence type="ECO:0000256" key="1">
    <source>
        <dbReference type="SAM" id="MobiDB-lite"/>
    </source>
</evidence>
<evidence type="ECO:0000313" key="3">
    <source>
        <dbReference type="EMBL" id="KAK2155314.1"/>
    </source>
</evidence>
<feature type="compositionally biased region" description="Polar residues" evidence="1">
    <location>
        <begin position="371"/>
        <end position="381"/>
    </location>
</feature>
<keyword evidence="4" id="KW-1185">Reference proteome</keyword>
<keyword evidence="2" id="KW-0812">Transmembrane</keyword>
<evidence type="ECO:0000313" key="4">
    <source>
        <dbReference type="Proteomes" id="UP001208570"/>
    </source>
</evidence>
<dbReference type="Proteomes" id="UP001208570">
    <property type="component" value="Unassembled WGS sequence"/>
</dbReference>